<keyword evidence="3" id="KW-1185">Reference proteome</keyword>
<dbReference type="InterPro" id="IPR025109">
    <property type="entry name" value="DUF4031"/>
</dbReference>
<dbReference type="Pfam" id="PF13223">
    <property type="entry name" value="DUF4031"/>
    <property type="match status" value="1"/>
</dbReference>
<accession>A0A1I1Y1P7</accession>
<evidence type="ECO:0000259" key="1">
    <source>
        <dbReference type="Pfam" id="PF13223"/>
    </source>
</evidence>
<gene>
    <name evidence="2" type="ORF">SAMN05216574_102239</name>
</gene>
<evidence type="ECO:0000313" key="3">
    <source>
        <dbReference type="Proteomes" id="UP000198589"/>
    </source>
</evidence>
<dbReference type="EMBL" id="FOND01000002">
    <property type="protein sequence ID" value="SFE13587.1"/>
    <property type="molecule type" value="Genomic_DNA"/>
</dbReference>
<reference evidence="3" key="1">
    <citation type="submission" date="2016-10" db="EMBL/GenBank/DDBJ databases">
        <authorList>
            <person name="Varghese N."/>
            <person name="Submissions S."/>
        </authorList>
    </citation>
    <scope>NUCLEOTIDE SEQUENCE [LARGE SCALE GENOMIC DNA]</scope>
    <source>
        <strain evidence="3">DSM 46838</strain>
    </source>
</reference>
<dbReference type="AlphaFoldDB" id="A0A1I1Y1P7"/>
<evidence type="ECO:0000313" key="2">
    <source>
        <dbReference type="EMBL" id="SFE13587.1"/>
    </source>
</evidence>
<dbReference type="Proteomes" id="UP000198589">
    <property type="component" value="Unassembled WGS sequence"/>
</dbReference>
<dbReference type="STRING" id="1798228.SAMN05216574_102239"/>
<organism evidence="2 3">
    <name type="scientific">Blastococcus tunisiensis</name>
    <dbReference type="NCBI Taxonomy" id="1798228"/>
    <lineage>
        <taxon>Bacteria</taxon>
        <taxon>Bacillati</taxon>
        <taxon>Actinomycetota</taxon>
        <taxon>Actinomycetes</taxon>
        <taxon>Geodermatophilales</taxon>
        <taxon>Geodermatophilaceae</taxon>
        <taxon>Blastococcus</taxon>
    </lineage>
</organism>
<sequence>MIVGHAGQTATVTVLIDTPVWPWRGRLWSHLVSDVSYEELHAFVAAELGIPRRAFQGDHYDVPEDLYDIAVAAGAEPVGARELLARLMAAGLRLRKVRRDLGAGSAPR</sequence>
<name>A0A1I1Y1P7_9ACTN</name>
<feature type="domain" description="DUF4031" evidence="1">
    <location>
        <begin position="14"/>
        <end position="89"/>
    </location>
</feature>
<proteinExistence type="predicted"/>
<protein>
    <recommendedName>
        <fullName evidence="1">DUF4031 domain-containing protein</fullName>
    </recommendedName>
</protein>